<sequence length="220" mass="23717">MTTRLPLEDRLDSVETLGRHLERLLLLDPRLAPVAEAAGSFSLRINPPGFAGMAKIIIGQQVSVASARAIWSRFELVPGTLEAASYAALEDAALEGVGLSGFKKRTLRVVAEAAASGALDFEALATLPAEEAVAELTRHKGIGPWTAEVYLMFCAAHPDVFPAGDLALQKAVMHGLVLAERPSARQLVEIAQDWAPHRATAALLFWRYFAVLRDREGIAL</sequence>
<evidence type="ECO:0000256" key="2">
    <source>
        <dbReference type="ARBA" id="ARBA00012000"/>
    </source>
</evidence>
<dbReference type="InterPro" id="IPR051912">
    <property type="entry name" value="Alkylbase_DNA_Glycosylase/TA"/>
</dbReference>
<dbReference type="Pfam" id="PF00730">
    <property type="entry name" value="HhH-GPD"/>
    <property type="match status" value="1"/>
</dbReference>
<dbReference type="PANTHER" id="PTHR43003">
    <property type="entry name" value="DNA-3-METHYLADENINE GLYCOSYLASE"/>
    <property type="match status" value="1"/>
</dbReference>
<dbReference type="GO" id="GO:0032131">
    <property type="term" value="F:alkylated DNA binding"/>
    <property type="evidence" value="ECO:0007669"/>
    <property type="project" value="TreeGrafter"/>
</dbReference>
<dbReference type="SUPFAM" id="SSF48150">
    <property type="entry name" value="DNA-glycosylase"/>
    <property type="match status" value="1"/>
</dbReference>
<dbReference type="OrthoDB" id="9785929at2"/>
<evidence type="ECO:0000256" key="4">
    <source>
        <dbReference type="ARBA" id="ARBA00023204"/>
    </source>
</evidence>
<evidence type="ECO:0000313" key="6">
    <source>
        <dbReference type="EMBL" id="QEE22198.1"/>
    </source>
</evidence>
<evidence type="ECO:0000256" key="3">
    <source>
        <dbReference type="ARBA" id="ARBA00022763"/>
    </source>
</evidence>
<keyword evidence="3" id="KW-0227">DNA damage</keyword>
<gene>
    <name evidence="6" type="ORF">FNA67_19415</name>
</gene>
<dbReference type="SMART" id="SM00478">
    <property type="entry name" value="ENDO3c"/>
    <property type="match status" value="1"/>
</dbReference>
<dbReference type="Gene3D" id="1.10.340.30">
    <property type="entry name" value="Hypothetical protein, domain 2"/>
    <property type="match status" value="1"/>
</dbReference>
<dbReference type="KEGG" id="yti:FNA67_19415"/>
<name>A0A5B9DUS4_9HYPH</name>
<dbReference type="GO" id="GO:0032993">
    <property type="term" value="C:protein-DNA complex"/>
    <property type="evidence" value="ECO:0007669"/>
    <property type="project" value="TreeGrafter"/>
</dbReference>
<accession>A0A5B9DUS4</accession>
<comment type="catalytic activity">
    <reaction evidence="1">
        <text>Hydrolysis of alkylated DNA, releasing 3-methyladenine, 3-methylguanine, 7-methylguanine and 7-methyladenine.</text>
        <dbReference type="EC" id="3.2.2.21"/>
    </reaction>
</comment>
<dbReference type="CDD" id="cd00056">
    <property type="entry name" value="ENDO3c"/>
    <property type="match status" value="1"/>
</dbReference>
<organism evidence="6 7">
    <name type="scientific">Paradevosia tibetensis</name>
    <dbReference type="NCBI Taxonomy" id="1447062"/>
    <lineage>
        <taxon>Bacteria</taxon>
        <taxon>Pseudomonadati</taxon>
        <taxon>Pseudomonadota</taxon>
        <taxon>Alphaproteobacteria</taxon>
        <taxon>Hyphomicrobiales</taxon>
        <taxon>Devosiaceae</taxon>
        <taxon>Paradevosia</taxon>
    </lineage>
</organism>
<dbReference type="GO" id="GO:0006285">
    <property type="term" value="P:base-excision repair, AP site formation"/>
    <property type="evidence" value="ECO:0007669"/>
    <property type="project" value="TreeGrafter"/>
</dbReference>
<evidence type="ECO:0000259" key="5">
    <source>
        <dbReference type="SMART" id="SM00478"/>
    </source>
</evidence>
<evidence type="ECO:0000313" key="7">
    <source>
        <dbReference type="Proteomes" id="UP000321062"/>
    </source>
</evidence>
<dbReference type="GO" id="GO:0008725">
    <property type="term" value="F:DNA-3-methyladenine glycosylase activity"/>
    <property type="evidence" value="ECO:0007669"/>
    <property type="project" value="TreeGrafter"/>
</dbReference>
<dbReference type="Gene3D" id="1.10.1670.40">
    <property type="match status" value="1"/>
</dbReference>
<dbReference type="EC" id="3.2.2.21" evidence="2"/>
<dbReference type="GO" id="GO:0043916">
    <property type="term" value="F:DNA-7-methylguanine glycosylase activity"/>
    <property type="evidence" value="ECO:0007669"/>
    <property type="project" value="TreeGrafter"/>
</dbReference>
<dbReference type="GO" id="GO:0005737">
    <property type="term" value="C:cytoplasm"/>
    <property type="evidence" value="ECO:0007669"/>
    <property type="project" value="TreeGrafter"/>
</dbReference>
<reference evidence="6 7" key="1">
    <citation type="journal article" date="2015" name="Int. J. Syst. Evol. Microbiol.">
        <title>Youhaiella tibetensis gen. nov., sp. nov., isolated from subsurface sediment.</title>
        <authorList>
            <person name="Wang Y.X."/>
            <person name="Huang F.Q."/>
            <person name="Nogi Y."/>
            <person name="Pang S.J."/>
            <person name="Wang P.K."/>
            <person name="Lv J."/>
        </authorList>
    </citation>
    <scope>NUCLEOTIDE SEQUENCE [LARGE SCALE GENOMIC DNA]</scope>
    <source>
        <strain evidence="7">fig4</strain>
    </source>
</reference>
<keyword evidence="4" id="KW-0234">DNA repair</keyword>
<feature type="domain" description="HhH-GPD" evidence="5">
    <location>
        <begin position="58"/>
        <end position="210"/>
    </location>
</feature>
<dbReference type="EMBL" id="CP041690">
    <property type="protein sequence ID" value="QEE22198.1"/>
    <property type="molecule type" value="Genomic_DNA"/>
</dbReference>
<dbReference type="InterPro" id="IPR003265">
    <property type="entry name" value="HhH-GPD_domain"/>
</dbReference>
<proteinExistence type="predicted"/>
<evidence type="ECO:0000256" key="1">
    <source>
        <dbReference type="ARBA" id="ARBA00000086"/>
    </source>
</evidence>
<dbReference type="GO" id="GO:0006307">
    <property type="term" value="P:DNA alkylation repair"/>
    <property type="evidence" value="ECO:0007669"/>
    <property type="project" value="TreeGrafter"/>
</dbReference>
<dbReference type="InterPro" id="IPR011257">
    <property type="entry name" value="DNA_glycosylase"/>
</dbReference>
<dbReference type="RefSeq" id="WP_147657712.1">
    <property type="nucleotide sequence ID" value="NZ_BMFM01000001.1"/>
</dbReference>
<keyword evidence="7" id="KW-1185">Reference proteome</keyword>
<protein>
    <recommendedName>
        <fullName evidence="2">DNA-3-methyladenine glycosylase II</fullName>
        <ecNumber evidence="2">3.2.2.21</ecNumber>
    </recommendedName>
</protein>
<dbReference type="PANTHER" id="PTHR43003:SF13">
    <property type="entry name" value="DNA-3-METHYLADENINE GLYCOSYLASE 2"/>
    <property type="match status" value="1"/>
</dbReference>
<dbReference type="AlphaFoldDB" id="A0A5B9DUS4"/>
<dbReference type="Proteomes" id="UP000321062">
    <property type="component" value="Chromosome"/>
</dbReference>